<evidence type="ECO:0000313" key="4">
    <source>
        <dbReference type="WBParaSite" id="TCNE_0001280101-mRNA-1"/>
    </source>
</evidence>
<gene>
    <name evidence="2" type="ORF">TCNE_LOCUS12801</name>
</gene>
<dbReference type="WBParaSite" id="TCNE_0001280101-mRNA-1">
    <property type="protein sequence ID" value="TCNE_0001280101-mRNA-1"/>
    <property type="gene ID" value="TCNE_0001280101"/>
</dbReference>
<proteinExistence type="predicted"/>
<dbReference type="EMBL" id="UYWY01021433">
    <property type="protein sequence ID" value="VDM44122.1"/>
    <property type="molecule type" value="Genomic_DNA"/>
</dbReference>
<reference evidence="4" key="1">
    <citation type="submission" date="2016-06" db="UniProtKB">
        <authorList>
            <consortium name="WormBaseParasite"/>
        </authorList>
    </citation>
    <scope>IDENTIFICATION</scope>
</reference>
<keyword evidence="3" id="KW-1185">Reference proteome</keyword>
<sequence>MHHSLNQLGSAISGGGTLVANPDKDATLARPQKISSQTVDLLARPACNPSVDYASDMSPLPSEFDRRDRQLHHGSTTTTWLVSVNYV</sequence>
<evidence type="ECO:0000256" key="1">
    <source>
        <dbReference type="SAM" id="MobiDB-lite"/>
    </source>
</evidence>
<evidence type="ECO:0000313" key="3">
    <source>
        <dbReference type="Proteomes" id="UP000050794"/>
    </source>
</evidence>
<dbReference type="Proteomes" id="UP000050794">
    <property type="component" value="Unassembled WGS sequence"/>
</dbReference>
<evidence type="ECO:0000313" key="2">
    <source>
        <dbReference type="EMBL" id="VDM44122.1"/>
    </source>
</evidence>
<dbReference type="AlphaFoldDB" id="A0A183UWD1"/>
<name>A0A183UWD1_TOXCA</name>
<organism evidence="3 4">
    <name type="scientific">Toxocara canis</name>
    <name type="common">Canine roundworm</name>
    <dbReference type="NCBI Taxonomy" id="6265"/>
    <lineage>
        <taxon>Eukaryota</taxon>
        <taxon>Metazoa</taxon>
        <taxon>Ecdysozoa</taxon>
        <taxon>Nematoda</taxon>
        <taxon>Chromadorea</taxon>
        <taxon>Rhabditida</taxon>
        <taxon>Spirurina</taxon>
        <taxon>Ascaridomorpha</taxon>
        <taxon>Ascaridoidea</taxon>
        <taxon>Toxocaridae</taxon>
        <taxon>Toxocara</taxon>
    </lineage>
</organism>
<accession>A0A183UWD1</accession>
<reference evidence="2 3" key="2">
    <citation type="submission" date="2018-11" db="EMBL/GenBank/DDBJ databases">
        <authorList>
            <consortium name="Pathogen Informatics"/>
        </authorList>
    </citation>
    <scope>NUCLEOTIDE SEQUENCE [LARGE SCALE GENOMIC DNA]</scope>
</reference>
<protein>
    <submittedName>
        <fullName evidence="2 4">Uncharacterized protein</fullName>
    </submittedName>
</protein>
<feature type="region of interest" description="Disordered" evidence="1">
    <location>
        <begin position="1"/>
        <end position="24"/>
    </location>
</feature>
<feature type="compositionally biased region" description="Polar residues" evidence="1">
    <location>
        <begin position="1"/>
        <end position="10"/>
    </location>
</feature>